<gene>
    <name evidence="1" type="ORF">F6W96_41415</name>
</gene>
<reference evidence="1 2" key="1">
    <citation type="journal article" date="2019" name="ACS Chem. Biol.">
        <title>Identification and Mobilization of a Cryptic Antibiotic Biosynthesis Gene Locus from a Human-Pathogenic Nocardia Isolate.</title>
        <authorList>
            <person name="Herisse M."/>
            <person name="Ishida K."/>
            <person name="Porter J.L."/>
            <person name="Howden B."/>
            <person name="Hertweck C."/>
            <person name="Stinear T.P."/>
            <person name="Pidot S.J."/>
        </authorList>
    </citation>
    <scope>NUCLEOTIDE SEQUENCE [LARGE SCALE GENOMIC DNA]</scope>
    <source>
        <strain evidence="1 2">AUSMDU00012715</strain>
    </source>
</reference>
<accession>A0A6G9ZFL6</accession>
<evidence type="ECO:0000313" key="1">
    <source>
        <dbReference type="EMBL" id="QIS23793.1"/>
    </source>
</evidence>
<evidence type="ECO:0000313" key="2">
    <source>
        <dbReference type="Proteomes" id="UP000500953"/>
    </source>
</evidence>
<sequence>MPDDRAALDEWVARCRESAADRAEFDTRHRIVNSYLASAPEANAAGTFPSITWTEGTPSITVSYQLLPAT</sequence>
<organism evidence="1 2">
    <name type="scientific">Nocardia terpenica</name>
    <dbReference type="NCBI Taxonomy" id="455432"/>
    <lineage>
        <taxon>Bacteria</taxon>
        <taxon>Bacillati</taxon>
        <taxon>Actinomycetota</taxon>
        <taxon>Actinomycetes</taxon>
        <taxon>Mycobacteriales</taxon>
        <taxon>Nocardiaceae</taxon>
        <taxon>Nocardia</taxon>
    </lineage>
</organism>
<proteinExistence type="predicted"/>
<dbReference type="EMBL" id="CP046173">
    <property type="protein sequence ID" value="QIS23793.1"/>
    <property type="molecule type" value="Genomic_DNA"/>
</dbReference>
<dbReference type="AlphaFoldDB" id="A0A6G9ZFL6"/>
<name>A0A6G9ZFL6_9NOCA</name>
<dbReference type="Proteomes" id="UP000500953">
    <property type="component" value="Chromosome"/>
</dbReference>
<protein>
    <submittedName>
        <fullName evidence="1">Uncharacterized protein</fullName>
    </submittedName>
</protein>
<dbReference type="RefSeq" id="WP_167491105.1">
    <property type="nucleotide sequence ID" value="NZ_CP046173.1"/>
</dbReference>